<keyword evidence="5" id="KW-1133">Transmembrane helix</keyword>
<evidence type="ECO:0000256" key="5">
    <source>
        <dbReference type="SAM" id="Phobius"/>
    </source>
</evidence>
<dbReference type="InterPro" id="IPR011016">
    <property type="entry name" value="Znf_RING-CH"/>
</dbReference>
<proteinExistence type="predicted"/>
<keyword evidence="8" id="KW-1185">Reference proteome</keyword>
<sequence>MIARRESLADSNEGGTDPSGGQRGILIAVPFAFAAILVLIVIVTWVIPSCTKGKTQSDEQRQSARLEKLENAVKSELFMDWAKKAREKHPEGQYDKLLCVICLDELEDASQIRGLGCNHIFHQSCLDDWFGRYNEYCPLCHRPIIPGAVARTPRTRSDRGFERPLIAFVV</sequence>
<dbReference type="GO" id="GO:0008270">
    <property type="term" value="F:zinc ion binding"/>
    <property type="evidence" value="ECO:0007669"/>
    <property type="project" value="UniProtKB-KW"/>
</dbReference>
<dbReference type="SMART" id="SM00744">
    <property type="entry name" value="RINGv"/>
    <property type="match status" value="1"/>
</dbReference>
<keyword evidence="1" id="KW-0479">Metal-binding</keyword>
<dbReference type="Pfam" id="PF13639">
    <property type="entry name" value="zf-RING_2"/>
    <property type="match status" value="1"/>
</dbReference>
<evidence type="ECO:0000259" key="6">
    <source>
        <dbReference type="PROSITE" id="PS50089"/>
    </source>
</evidence>
<dbReference type="Proteomes" id="UP000800036">
    <property type="component" value="Unassembled WGS sequence"/>
</dbReference>
<keyword evidence="5" id="KW-0812">Transmembrane</keyword>
<feature type="domain" description="RING-type" evidence="6">
    <location>
        <begin position="99"/>
        <end position="141"/>
    </location>
</feature>
<dbReference type="PROSITE" id="PS50089">
    <property type="entry name" value="ZF_RING_2"/>
    <property type="match status" value="1"/>
</dbReference>
<reference evidence="7" key="1">
    <citation type="journal article" date="2020" name="Stud. Mycol.">
        <title>101 Dothideomycetes genomes: a test case for predicting lifestyles and emergence of pathogens.</title>
        <authorList>
            <person name="Haridas S."/>
            <person name="Albert R."/>
            <person name="Binder M."/>
            <person name="Bloem J."/>
            <person name="Labutti K."/>
            <person name="Salamov A."/>
            <person name="Andreopoulos B."/>
            <person name="Baker S."/>
            <person name="Barry K."/>
            <person name="Bills G."/>
            <person name="Bluhm B."/>
            <person name="Cannon C."/>
            <person name="Castanera R."/>
            <person name="Culley D."/>
            <person name="Daum C."/>
            <person name="Ezra D."/>
            <person name="Gonzalez J."/>
            <person name="Henrissat B."/>
            <person name="Kuo A."/>
            <person name="Liang C."/>
            <person name="Lipzen A."/>
            <person name="Lutzoni F."/>
            <person name="Magnuson J."/>
            <person name="Mondo S."/>
            <person name="Nolan M."/>
            <person name="Ohm R."/>
            <person name="Pangilinan J."/>
            <person name="Park H.-J."/>
            <person name="Ramirez L."/>
            <person name="Alfaro M."/>
            <person name="Sun H."/>
            <person name="Tritt A."/>
            <person name="Yoshinaga Y."/>
            <person name="Zwiers L.-H."/>
            <person name="Turgeon B."/>
            <person name="Goodwin S."/>
            <person name="Spatafora J."/>
            <person name="Crous P."/>
            <person name="Grigoriev I."/>
        </authorList>
    </citation>
    <scope>NUCLEOTIDE SEQUENCE</scope>
    <source>
        <strain evidence="7">CBS 107.79</strain>
    </source>
</reference>
<evidence type="ECO:0000256" key="1">
    <source>
        <dbReference type="ARBA" id="ARBA00022723"/>
    </source>
</evidence>
<keyword evidence="3" id="KW-0862">Zinc</keyword>
<dbReference type="InterPro" id="IPR001841">
    <property type="entry name" value="Znf_RING"/>
</dbReference>
<organism evidence="7 8">
    <name type="scientific">Bimuria novae-zelandiae CBS 107.79</name>
    <dbReference type="NCBI Taxonomy" id="1447943"/>
    <lineage>
        <taxon>Eukaryota</taxon>
        <taxon>Fungi</taxon>
        <taxon>Dikarya</taxon>
        <taxon>Ascomycota</taxon>
        <taxon>Pezizomycotina</taxon>
        <taxon>Dothideomycetes</taxon>
        <taxon>Pleosporomycetidae</taxon>
        <taxon>Pleosporales</taxon>
        <taxon>Massarineae</taxon>
        <taxon>Didymosphaeriaceae</taxon>
        <taxon>Bimuria</taxon>
    </lineage>
</organism>
<dbReference type="CDD" id="cd16473">
    <property type="entry name" value="RING-H2_RNF103"/>
    <property type="match status" value="1"/>
</dbReference>
<accession>A0A6A5V9S4</accession>
<protein>
    <recommendedName>
        <fullName evidence="6">RING-type domain-containing protein</fullName>
    </recommendedName>
</protein>
<dbReference type="SUPFAM" id="SSF57850">
    <property type="entry name" value="RING/U-box"/>
    <property type="match status" value="1"/>
</dbReference>
<dbReference type="EMBL" id="ML976676">
    <property type="protein sequence ID" value="KAF1974163.1"/>
    <property type="molecule type" value="Genomic_DNA"/>
</dbReference>
<feature type="transmembrane region" description="Helical" evidence="5">
    <location>
        <begin position="25"/>
        <end position="47"/>
    </location>
</feature>
<dbReference type="PANTHER" id="PTHR47662:SF1">
    <property type="entry name" value="RING-TYPE DOMAIN-CONTAINING PROTEIN"/>
    <property type="match status" value="1"/>
</dbReference>
<keyword evidence="2 4" id="KW-0863">Zinc-finger</keyword>
<dbReference type="Gene3D" id="3.30.40.10">
    <property type="entry name" value="Zinc/RING finger domain, C3HC4 (zinc finger)"/>
    <property type="match status" value="1"/>
</dbReference>
<evidence type="ECO:0000313" key="7">
    <source>
        <dbReference type="EMBL" id="KAF1974163.1"/>
    </source>
</evidence>
<dbReference type="AlphaFoldDB" id="A0A6A5V9S4"/>
<evidence type="ECO:0000313" key="8">
    <source>
        <dbReference type="Proteomes" id="UP000800036"/>
    </source>
</evidence>
<dbReference type="OrthoDB" id="8062037at2759"/>
<keyword evidence="5" id="KW-0472">Membrane</keyword>
<name>A0A6A5V9S4_9PLEO</name>
<evidence type="ECO:0000256" key="2">
    <source>
        <dbReference type="ARBA" id="ARBA00022771"/>
    </source>
</evidence>
<dbReference type="InterPro" id="IPR013083">
    <property type="entry name" value="Znf_RING/FYVE/PHD"/>
</dbReference>
<dbReference type="PANTHER" id="PTHR47662">
    <property type="entry name" value="RING-TYPE DOMAIN-CONTAINING PROTEIN"/>
    <property type="match status" value="1"/>
</dbReference>
<dbReference type="SMART" id="SM00184">
    <property type="entry name" value="RING"/>
    <property type="match status" value="1"/>
</dbReference>
<evidence type="ECO:0000256" key="3">
    <source>
        <dbReference type="ARBA" id="ARBA00022833"/>
    </source>
</evidence>
<gene>
    <name evidence="7" type="ORF">BU23DRAFT_532157</name>
</gene>
<evidence type="ECO:0000256" key="4">
    <source>
        <dbReference type="PROSITE-ProRule" id="PRU00175"/>
    </source>
</evidence>